<feature type="non-terminal residue" evidence="1">
    <location>
        <position position="1"/>
    </location>
</feature>
<gene>
    <name evidence="1" type="ORF">METZ01_LOCUS497158</name>
</gene>
<name>A0A383DJ08_9ZZZZ</name>
<organism evidence="1">
    <name type="scientific">marine metagenome</name>
    <dbReference type="NCBI Taxonomy" id="408172"/>
    <lineage>
        <taxon>unclassified sequences</taxon>
        <taxon>metagenomes</taxon>
        <taxon>ecological metagenomes</taxon>
    </lineage>
</organism>
<dbReference type="AlphaFoldDB" id="A0A383DJ08"/>
<proteinExistence type="predicted"/>
<dbReference type="EMBL" id="UINC01217629">
    <property type="protein sequence ID" value="SVE44304.1"/>
    <property type="molecule type" value="Genomic_DNA"/>
</dbReference>
<evidence type="ECO:0000313" key="1">
    <source>
        <dbReference type="EMBL" id="SVE44304.1"/>
    </source>
</evidence>
<feature type="non-terminal residue" evidence="1">
    <location>
        <position position="38"/>
    </location>
</feature>
<protein>
    <submittedName>
        <fullName evidence="1">Uncharacterized protein</fullName>
    </submittedName>
</protein>
<accession>A0A383DJ08</accession>
<sequence>CLQMMILYFQFPIQKSGKRRLPILVLIYQTWVDLQVLH</sequence>
<reference evidence="1" key="1">
    <citation type="submission" date="2018-05" db="EMBL/GenBank/DDBJ databases">
        <authorList>
            <person name="Lanie J.A."/>
            <person name="Ng W.-L."/>
            <person name="Kazmierczak K.M."/>
            <person name="Andrzejewski T.M."/>
            <person name="Davidsen T.M."/>
            <person name="Wayne K.J."/>
            <person name="Tettelin H."/>
            <person name="Glass J.I."/>
            <person name="Rusch D."/>
            <person name="Podicherti R."/>
            <person name="Tsui H.-C.T."/>
            <person name="Winkler M.E."/>
        </authorList>
    </citation>
    <scope>NUCLEOTIDE SEQUENCE</scope>
</reference>